<dbReference type="SMART" id="SM00355">
    <property type="entry name" value="ZnF_C2H2"/>
    <property type="match status" value="2"/>
</dbReference>
<keyword evidence="1" id="KW-0862">Zinc</keyword>
<feature type="domain" description="C2H2-type" evidence="3">
    <location>
        <begin position="206"/>
        <end position="235"/>
    </location>
</feature>
<dbReference type="InParanoid" id="A0A136IKA4"/>
<gene>
    <name evidence="4" type="ORF">Micbo1qcDRAFT_222218</name>
</gene>
<dbReference type="InterPro" id="IPR013087">
    <property type="entry name" value="Znf_C2H2_type"/>
</dbReference>
<sequence>MDAVPQQSKTEGQCHNERDNELHGDENGIRAPSLQDADHQTGGAYFVRLPVHLRALGPSKYLPFSVTMEPFIGGDSLTFISLTQEWGSARAAHWPRLSFSELEYGLYELLLGKQSTLSDNINTLAPQTDHCRDQLHKPSPMGPKPRCVFGCTTGSFKTKEARMFHYYLHVSKNIKNACPWQTCLRGFALETYKLRHQHVHTGKKPYRCNYRCSEAFEDIEGLVEHEKSVHNRYSRGIQQTSVEDVATSRRHEEHDAQVSKAGAYMQPDASPTSLSKRTSSKQTRMLSQAPAEDAVGREHLQTSREVVVTATTKELNDHNETCPVLNHIKDSTERTPSMWLTADAGGPLTMTRRAMNCWTSPALCHSEPMAVTPFSIGFARNVDAMNLIDSRLSEALHIVCRLMPEFLENIKLSRQLSDSLYKCAEDCELRAGVHDAYVEVGKVVQSQRYGLQKVLSAIAEINKQVNNMPYADNRNTA</sequence>
<dbReference type="InterPro" id="IPR036236">
    <property type="entry name" value="Znf_C2H2_sf"/>
</dbReference>
<feature type="compositionally biased region" description="Basic and acidic residues" evidence="2">
    <location>
        <begin position="246"/>
        <end position="257"/>
    </location>
</feature>
<evidence type="ECO:0000313" key="5">
    <source>
        <dbReference type="Proteomes" id="UP000070501"/>
    </source>
</evidence>
<evidence type="ECO:0000256" key="2">
    <source>
        <dbReference type="SAM" id="MobiDB-lite"/>
    </source>
</evidence>
<dbReference type="PROSITE" id="PS50157">
    <property type="entry name" value="ZINC_FINGER_C2H2_2"/>
    <property type="match status" value="2"/>
</dbReference>
<feature type="domain" description="C2H2-type" evidence="3">
    <location>
        <begin position="176"/>
        <end position="205"/>
    </location>
</feature>
<reference evidence="5" key="1">
    <citation type="submission" date="2016-02" db="EMBL/GenBank/DDBJ databases">
        <title>Draft genome sequence of Microdochium bolleyi, a fungal endophyte of beachgrass.</title>
        <authorList>
            <consortium name="DOE Joint Genome Institute"/>
            <person name="David A.S."/>
            <person name="May G."/>
            <person name="Haridas S."/>
            <person name="Lim J."/>
            <person name="Wang M."/>
            <person name="Labutti K."/>
            <person name="Lipzen A."/>
            <person name="Barry K."/>
            <person name="Grigoriev I.V."/>
        </authorList>
    </citation>
    <scope>NUCLEOTIDE SEQUENCE [LARGE SCALE GENOMIC DNA]</scope>
    <source>
        <strain evidence="5">J235TASD1</strain>
    </source>
</reference>
<protein>
    <recommendedName>
        <fullName evidence="3">C2H2-type domain-containing protein</fullName>
    </recommendedName>
</protein>
<feature type="compositionally biased region" description="Basic and acidic residues" evidence="2">
    <location>
        <begin position="12"/>
        <end position="28"/>
    </location>
</feature>
<evidence type="ECO:0000256" key="1">
    <source>
        <dbReference type="PROSITE-ProRule" id="PRU00042"/>
    </source>
</evidence>
<dbReference type="STRING" id="196109.A0A136IKA4"/>
<dbReference type="AlphaFoldDB" id="A0A136IKA4"/>
<feature type="region of interest" description="Disordered" evidence="2">
    <location>
        <begin position="1"/>
        <end position="35"/>
    </location>
</feature>
<dbReference type="SUPFAM" id="SSF57667">
    <property type="entry name" value="beta-beta-alpha zinc fingers"/>
    <property type="match status" value="1"/>
</dbReference>
<organism evidence="4 5">
    <name type="scientific">Microdochium bolleyi</name>
    <dbReference type="NCBI Taxonomy" id="196109"/>
    <lineage>
        <taxon>Eukaryota</taxon>
        <taxon>Fungi</taxon>
        <taxon>Dikarya</taxon>
        <taxon>Ascomycota</taxon>
        <taxon>Pezizomycotina</taxon>
        <taxon>Sordariomycetes</taxon>
        <taxon>Xylariomycetidae</taxon>
        <taxon>Xylariales</taxon>
        <taxon>Microdochiaceae</taxon>
        <taxon>Microdochium</taxon>
    </lineage>
</organism>
<keyword evidence="1" id="KW-0863">Zinc-finger</keyword>
<keyword evidence="1" id="KW-0479">Metal-binding</keyword>
<feature type="compositionally biased region" description="Polar residues" evidence="2">
    <location>
        <begin position="1"/>
        <end position="11"/>
    </location>
</feature>
<evidence type="ECO:0000259" key="3">
    <source>
        <dbReference type="PROSITE" id="PS50157"/>
    </source>
</evidence>
<feature type="compositionally biased region" description="Polar residues" evidence="2">
    <location>
        <begin position="269"/>
        <end position="282"/>
    </location>
</feature>
<feature type="region of interest" description="Disordered" evidence="2">
    <location>
        <begin position="241"/>
        <end position="282"/>
    </location>
</feature>
<dbReference type="PROSITE" id="PS00028">
    <property type="entry name" value="ZINC_FINGER_C2H2_1"/>
    <property type="match status" value="2"/>
</dbReference>
<accession>A0A136IKA4</accession>
<dbReference type="Gene3D" id="3.30.160.60">
    <property type="entry name" value="Classic Zinc Finger"/>
    <property type="match status" value="1"/>
</dbReference>
<proteinExistence type="predicted"/>
<name>A0A136IKA4_9PEZI</name>
<dbReference type="EMBL" id="KQ964283">
    <property type="protein sequence ID" value="KXJ85402.1"/>
    <property type="molecule type" value="Genomic_DNA"/>
</dbReference>
<dbReference type="Proteomes" id="UP000070501">
    <property type="component" value="Unassembled WGS sequence"/>
</dbReference>
<dbReference type="OrthoDB" id="654211at2759"/>
<evidence type="ECO:0000313" key="4">
    <source>
        <dbReference type="EMBL" id="KXJ85402.1"/>
    </source>
</evidence>
<dbReference type="GO" id="GO:0008270">
    <property type="term" value="F:zinc ion binding"/>
    <property type="evidence" value="ECO:0007669"/>
    <property type="project" value="UniProtKB-KW"/>
</dbReference>
<keyword evidence="5" id="KW-1185">Reference proteome</keyword>